<comment type="caution">
    <text evidence="2">The sequence shown here is derived from an EMBL/GenBank/DDBJ whole genome shotgun (WGS) entry which is preliminary data.</text>
</comment>
<keyword evidence="3" id="KW-1185">Reference proteome</keyword>
<proteinExistence type="predicted"/>
<feature type="transmembrane region" description="Helical" evidence="1">
    <location>
        <begin position="7"/>
        <end position="27"/>
    </location>
</feature>
<evidence type="ECO:0000256" key="1">
    <source>
        <dbReference type="SAM" id="Phobius"/>
    </source>
</evidence>
<dbReference type="Proteomes" id="UP001608902">
    <property type="component" value="Unassembled WGS sequence"/>
</dbReference>
<reference evidence="2 3" key="1">
    <citation type="submission" date="2024-08" db="EMBL/GenBank/DDBJ databases">
        <title>Gnathostoma spinigerum genome.</title>
        <authorList>
            <person name="Gonzalez-Bertolin B."/>
            <person name="Monzon S."/>
            <person name="Zaballos A."/>
            <person name="Jimenez P."/>
            <person name="Dekumyoy P."/>
            <person name="Varona S."/>
            <person name="Cuesta I."/>
            <person name="Sumanam S."/>
            <person name="Adisakwattana P."/>
            <person name="Gasser R.B."/>
            <person name="Hernandez-Gonzalez A."/>
            <person name="Young N.D."/>
            <person name="Perteguer M.J."/>
        </authorList>
    </citation>
    <scope>NUCLEOTIDE SEQUENCE [LARGE SCALE GENOMIC DNA]</scope>
    <source>
        <strain evidence="2">AL3</strain>
        <tissue evidence="2">Liver</tissue>
    </source>
</reference>
<keyword evidence="1" id="KW-0812">Transmembrane</keyword>
<dbReference type="EMBL" id="JBGFUD010003085">
    <property type="protein sequence ID" value="MFH4978324.1"/>
    <property type="molecule type" value="Genomic_DNA"/>
</dbReference>
<evidence type="ECO:0000313" key="3">
    <source>
        <dbReference type="Proteomes" id="UP001608902"/>
    </source>
</evidence>
<dbReference type="AlphaFoldDB" id="A0ABD6EJJ6"/>
<keyword evidence="1" id="KW-1133">Transmembrane helix</keyword>
<gene>
    <name evidence="2" type="ORF">AB6A40_005033</name>
</gene>
<organism evidence="2 3">
    <name type="scientific">Gnathostoma spinigerum</name>
    <dbReference type="NCBI Taxonomy" id="75299"/>
    <lineage>
        <taxon>Eukaryota</taxon>
        <taxon>Metazoa</taxon>
        <taxon>Ecdysozoa</taxon>
        <taxon>Nematoda</taxon>
        <taxon>Chromadorea</taxon>
        <taxon>Rhabditida</taxon>
        <taxon>Spirurina</taxon>
        <taxon>Gnathostomatomorpha</taxon>
        <taxon>Gnathostomatoidea</taxon>
        <taxon>Gnathostomatidae</taxon>
        <taxon>Gnathostoma</taxon>
    </lineage>
</organism>
<name>A0ABD6EJJ6_9BILA</name>
<sequence>MLAVIKWLSFIEVLLVILQLLATYSLVVEFFSELRFLSILGSHRNLVSSFIGNLGNDDVPHLRYLRLYHAMVPEEVLRRMLLRRKNLIINPRRGYILTFTVHNGDPQFNDTFTGNMNLLENDLLEEPGFCCL</sequence>
<keyword evidence="1" id="KW-0472">Membrane</keyword>
<accession>A0ABD6EJJ6</accession>
<protein>
    <submittedName>
        <fullName evidence="2">Uncharacterized protein</fullName>
    </submittedName>
</protein>
<evidence type="ECO:0000313" key="2">
    <source>
        <dbReference type="EMBL" id="MFH4978324.1"/>
    </source>
</evidence>